<dbReference type="SUPFAM" id="SSF46689">
    <property type="entry name" value="Homeodomain-like"/>
    <property type="match status" value="1"/>
</dbReference>
<keyword evidence="2" id="KW-1185">Reference proteome</keyword>
<dbReference type="OrthoDB" id="9800877at2"/>
<dbReference type="NCBIfam" id="NF047595">
    <property type="entry name" value="IS66_ISRel24_TnpA"/>
    <property type="match status" value="1"/>
</dbReference>
<gene>
    <name evidence="1" type="ordered locus">Pnap_4447</name>
</gene>
<dbReference type="Pfam" id="PF01527">
    <property type="entry name" value="HTH_Tnp_1"/>
    <property type="match status" value="1"/>
</dbReference>
<geneLocation type="plasmid" evidence="1 2">
    <name>pPNAP02</name>
</geneLocation>
<dbReference type="KEGG" id="pna:Pnap_4447"/>
<dbReference type="eggNOG" id="COG2963">
    <property type="taxonomic scope" value="Bacteria"/>
</dbReference>
<dbReference type="InterPro" id="IPR009057">
    <property type="entry name" value="Homeodomain-like_sf"/>
</dbReference>
<sequence>MNIMHTMASQTRITQVPKRRFYSPELKRQVVQTCAQPGASIAAVALQHGINANIVHRWIREHRQEMLVVQPQAFVPVTLSTEPEPVATQPVAVVRPEIRMELRRGASSVTVMWPSELASDCGAWLREWLR</sequence>
<proteinExistence type="predicted"/>
<organism evidence="1 2">
    <name type="scientific">Polaromonas naphthalenivorans (strain CJ2)</name>
    <dbReference type="NCBI Taxonomy" id="365044"/>
    <lineage>
        <taxon>Bacteria</taxon>
        <taxon>Pseudomonadati</taxon>
        <taxon>Pseudomonadota</taxon>
        <taxon>Betaproteobacteria</taxon>
        <taxon>Burkholderiales</taxon>
        <taxon>Comamonadaceae</taxon>
        <taxon>Polaromonas</taxon>
    </lineage>
</organism>
<accession>A1VVP6</accession>
<reference evidence="2" key="1">
    <citation type="journal article" date="2009" name="Environ. Microbiol.">
        <title>The genome of Polaromonas naphthalenivorans strain CJ2, isolated from coal tar-contaminated sediment, reveals physiological and metabolic versatility and evolution through extensive horizontal gene transfer.</title>
        <authorList>
            <person name="Yagi J.M."/>
            <person name="Sims D."/>
            <person name="Brettin T."/>
            <person name="Bruce D."/>
            <person name="Madsen E.L."/>
        </authorList>
    </citation>
    <scope>NUCLEOTIDE SEQUENCE [LARGE SCALE GENOMIC DNA]</scope>
    <source>
        <strain evidence="2">CJ2</strain>
        <plasmid evidence="2">Plasmid pPNAP02</plasmid>
    </source>
</reference>
<dbReference type="GO" id="GO:0006313">
    <property type="term" value="P:DNA transposition"/>
    <property type="evidence" value="ECO:0007669"/>
    <property type="project" value="InterPro"/>
</dbReference>
<name>A1VVP6_POLNA</name>
<evidence type="ECO:0000313" key="1">
    <source>
        <dbReference type="EMBL" id="ABM39724.1"/>
    </source>
</evidence>
<dbReference type="Proteomes" id="UP000000644">
    <property type="component" value="Plasmid pPNAP02"/>
</dbReference>
<protein>
    <submittedName>
        <fullName evidence="1">Transposase IS3/IS911 family protein</fullName>
    </submittedName>
</protein>
<dbReference type="AlphaFoldDB" id="A1VVP6"/>
<dbReference type="GO" id="GO:0004803">
    <property type="term" value="F:transposase activity"/>
    <property type="evidence" value="ECO:0007669"/>
    <property type="project" value="InterPro"/>
</dbReference>
<dbReference type="HOGENOM" id="CLU_113764_6_1_4"/>
<dbReference type="InterPro" id="IPR002514">
    <property type="entry name" value="Transposase_8"/>
</dbReference>
<evidence type="ECO:0000313" key="2">
    <source>
        <dbReference type="Proteomes" id="UP000000644"/>
    </source>
</evidence>
<dbReference type="EMBL" id="CP000531">
    <property type="protein sequence ID" value="ABM39724.1"/>
    <property type="molecule type" value="Genomic_DNA"/>
</dbReference>
<dbReference type="GO" id="GO:0003677">
    <property type="term" value="F:DNA binding"/>
    <property type="evidence" value="ECO:0007669"/>
    <property type="project" value="InterPro"/>
</dbReference>
<keyword evidence="1" id="KW-0614">Plasmid</keyword>